<feature type="domain" description="MbtH-like" evidence="5">
    <location>
        <begin position="416"/>
        <end position="466"/>
    </location>
</feature>
<dbReference type="InterPro" id="IPR021764">
    <property type="entry name" value="Enterochelin_esterase_N"/>
</dbReference>
<dbReference type="PANTHER" id="PTHR48098">
    <property type="entry name" value="ENTEROCHELIN ESTERASE-RELATED"/>
    <property type="match status" value="1"/>
</dbReference>
<dbReference type="InterPro" id="IPR013783">
    <property type="entry name" value="Ig-like_fold"/>
</dbReference>
<gene>
    <name evidence="6" type="ORF">E2R62_25260</name>
</gene>
<dbReference type="GO" id="GO:0005737">
    <property type="term" value="C:cytoplasm"/>
    <property type="evidence" value="ECO:0007669"/>
    <property type="project" value="UniProtKB-SubCell"/>
</dbReference>
<evidence type="ECO:0000256" key="3">
    <source>
        <dbReference type="ARBA" id="ARBA00022801"/>
    </source>
</evidence>
<dbReference type="PANTHER" id="PTHR48098:SF3">
    <property type="entry name" value="IRON(III) ENTEROBACTIN ESTERASE"/>
    <property type="match status" value="1"/>
</dbReference>
<dbReference type="InterPro" id="IPR038020">
    <property type="entry name" value="MbtH-like_sf"/>
</dbReference>
<evidence type="ECO:0000259" key="5">
    <source>
        <dbReference type="SMART" id="SM00923"/>
    </source>
</evidence>
<name>A0A482PM21_CITRO</name>
<evidence type="ECO:0000256" key="4">
    <source>
        <dbReference type="ARBA" id="ARBA00024201"/>
    </source>
</evidence>
<dbReference type="Pfam" id="PF03621">
    <property type="entry name" value="MbtH"/>
    <property type="match status" value="1"/>
</dbReference>
<keyword evidence="2" id="KW-0963">Cytoplasm</keyword>
<dbReference type="SMART" id="SM00923">
    <property type="entry name" value="MbtH"/>
    <property type="match status" value="1"/>
</dbReference>
<accession>A0A482PM21</accession>
<comment type="subcellular location">
    <subcellularLocation>
        <location evidence="1">Cytoplasm</location>
    </subcellularLocation>
</comment>
<comment type="similarity">
    <text evidence="4">Belongs to the Fes family.</text>
</comment>
<evidence type="ECO:0000256" key="2">
    <source>
        <dbReference type="ARBA" id="ARBA00022490"/>
    </source>
</evidence>
<dbReference type="Gene3D" id="3.90.820.10">
    <property type="entry name" value="Structural Genomics, Unknown Function 30-nov-00 1gh9 Mol_id"/>
    <property type="match status" value="1"/>
</dbReference>
<proteinExistence type="inferred from homology"/>
<protein>
    <submittedName>
        <fullName evidence="6">Enterochelin esterase</fullName>
        <ecNumber evidence="6">3.1.1.-</ecNumber>
    </submittedName>
</protein>
<dbReference type="SUPFAM" id="SSF53474">
    <property type="entry name" value="alpha/beta-Hydrolases"/>
    <property type="match status" value="1"/>
</dbReference>
<dbReference type="SUPFAM" id="SSF160582">
    <property type="entry name" value="MbtH-like"/>
    <property type="match status" value="1"/>
</dbReference>
<dbReference type="InterPro" id="IPR014756">
    <property type="entry name" value="Ig_E-set"/>
</dbReference>
<sequence>MTALTVGSESWWQSKNGPEWRQEADGDYQVTFWWRDPQGDENRSPVRRVWVYITGVTDHHQNVLPQTMQRITGTDVWQWCTRLSGNWRGSYCFIPSDRDDIFADLKPGVTPDRAALREGWRQLLPLAIADPLNPLSWRGGRGHAVSALEMPQAPAQPGWDDPQPPLSAPVLLQWRSRRLGNTRRVWVFTSTENTDDERPLAILLDGQFWAESMPVWPALTSLTRRRELPPAVYVLIDAIDIAQRSRELPCNADFWLAVQEELLPQVSAVAPFSDRPERTIVAGQSFGGLASLYAGLKWPARFGCVLSQSGSYWWPHRGGQQAGAIIEQLKAGELCAQGLRIILEAGVNEPLILRANQALYAQLHTTQQSVFWRQVDGGHDALCWRGGLMQGLIDLWRPLGRTGDLPRQELSMEFTNPFDNPQGQFYILQNSQRQFSLWPQQCALPEGWQVVCEPQSQEACQQWLESRWTTLVPQHYAVAREAL</sequence>
<keyword evidence="3 6" id="KW-0378">Hydrolase</keyword>
<dbReference type="AlphaFoldDB" id="A0A482PM21"/>
<dbReference type="SUPFAM" id="SSF81296">
    <property type="entry name" value="E set domains"/>
    <property type="match status" value="1"/>
</dbReference>
<dbReference type="InterPro" id="IPR005153">
    <property type="entry name" value="MbtH-like_dom"/>
</dbReference>
<dbReference type="InterPro" id="IPR050583">
    <property type="entry name" value="Mycobacterial_A85_antigen"/>
</dbReference>
<organism evidence="6">
    <name type="scientific">Citrobacter rodentium</name>
    <dbReference type="NCBI Taxonomy" id="67825"/>
    <lineage>
        <taxon>Bacteria</taxon>
        <taxon>Pseudomonadati</taxon>
        <taxon>Pseudomonadota</taxon>
        <taxon>Gammaproteobacteria</taxon>
        <taxon>Enterobacterales</taxon>
        <taxon>Enterobacteriaceae</taxon>
        <taxon>Citrobacter</taxon>
    </lineage>
</organism>
<evidence type="ECO:0000313" key="6">
    <source>
        <dbReference type="EMBL" id="QBY31811.1"/>
    </source>
</evidence>
<dbReference type="EMBL" id="CP038008">
    <property type="protein sequence ID" value="QBY31811.1"/>
    <property type="molecule type" value="Genomic_DNA"/>
</dbReference>
<dbReference type="GO" id="GO:0006826">
    <property type="term" value="P:iron ion transport"/>
    <property type="evidence" value="ECO:0007669"/>
    <property type="project" value="InterPro"/>
</dbReference>
<dbReference type="InterPro" id="IPR000801">
    <property type="entry name" value="Esterase-like"/>
</dbReference>
<dbReference type="Pfam" id="PF11806">
    <property type="entry name" value="Enterochelin_N"/>
    <property type="match status" value="1"/>
</dbReference>
<dbReference type="InterPro" id="IPR029058">
    <property type="entry name" value="AB_hydrolase_fold"/>
</dbReference>
<dbReference type="Gene3D" id="2.60.40.10">
    <property type="entry name" value="Immunoglobulins"/>
    <property type="match status" value="1"/>
</dbReference>
<evidence type="ECO:0000256" key="1">
    <source>
        <dbReference type="ARBA" id="ARBA00004496"/>
    </source>
</evidence>
<reference evidence="6" key="1">
    <citation type="submission" date="2019-03" db="EMBL/GenBank/DDBJ databases">
        <title>Complete genome sequence of enteropathogenic Citrobacter rodentium strain DBS100.</title>
        <authorList>
            <person name="Popov G."/>
            <person name="Fiebig A."/>
            <person name="Shideler S."/>
            <person name="Coombes B."/>
            <person name="Savchenko A."/>
        </authorList>
    </citation>
    <scope>NUCLEOTIDE SEQUENCE</scope>
    <source>
        <strain evidence="6">DBS100</strain>
    </source>
</reference>
<dbReference type="Pfam" id="PF00756">
    <property type="entry name" value="Esterase"/>
    <property type="match status" value="1"/>
</dbReference>
<dbReference type="Gene3D" id="3.40.50.1820">
    <property type="entry name" value="alpha/beta hydrolase"/>
    <property type="match status" value="1"/>
</dbReference>
<dbReference type="GO" id="GO:0005506">
    <property type="term" value="F:iron ion binding"/>
    <property type="evidence" value="ECO:0007669"/>
    <property type="project" value="InterPro"/>
</dbReference>
<dbReference type="NCBIfam" id="NF007758">
    <property type="entry name" value="PRK10439.1"/>
    <property type="match status" value="1"/>
</dbReference>
<dbReference type="GO" id="GO:0008849">
    <property type="term" value="F:enterochelin esterase activity"/>
    <property type="evidence" value="ECO:0007669"/>
    <property type="project" value="InterPro"/>
</dbReference>
<dbReference type="EC" id="3.1.1.-" evidence="6"/>